<sequence precursor="true">MSFHALVGIKTLGLRPSCAAACVLICAFALSACTPFQPPPPDFSQWYKSGVSLDGVKTAMRACGYTNLDGAGDRSPVDIRLTRFYCMKDAGFNRKDKLDLCKTGRISESPVCEGRR</sequence>
<feature type="chain" id="PRO_5008005484" evidence="1">
    <location>
        <begin position="32"/>
        <end position="116"/>
    </location>
</feature>
<name>A0A172Z4N3_9PSED</name>
<dbReference type="Proteomes" id="UP000077829">
    <property type="component" value="Chromosome"/>
</dbReference>
<dbReference type="RefSeq" id="WP_237140859.1">
    <property type="nucleotide sequence ID" value="NZ_CP015600.1"/>
</dbReference>
<evidence type="ECO:0000256" key="1">
    <source>
        <dbReference type="SAM" id="SignalP"/>
    </source>
</evidence>
<protein>
    <submittedName>
        <fullName evidence="2">Lipoprotein</fullName>
    </submittedName>
</protein>
<dbReference type="PATRIC" id="fig|219572.3.peg.4200"/>
<evidence type="ECO:0000313" key="3">
    <source>
        <dbReference type="Proteomes" id="UP000077829"/>
    </source>
</evidence>
<dbReference type="STRING" id="219572.A7J50_4086"/>
<reference evidence="2 3" key="1">
    <citation type="submission" date="2016-05" db="EMBL/GenBank/DDBJ databases">
        <title>Complete genome sequence of Pseudomonas antarctica PAMC 27494.</title>
        <authorList>
            <person name="Lee J."/>
        </authorList>
    </citation>
    <scope>NUCLEOTIDE SEQUENCE [LARGE SCALE GENOMIC DNA]</scope>
    <source>
        <strain evidence="2 3">PAMC 27494</strain>
    </source>
</reference>
<proteinExistence type="predicted"/>
<evidence type="ECO:0000313" key="2">
    <source>
        <dbReference type="EMBL" id="ANF87447.1"/>
    </source>
</evidence>
<dbReference type="EMBL" id="CP015600">
    <property type="protein sequence ID" value="ANF87447.1"/>
    <property type="molecule type" value="Genomic_DNA"/>
</dbReference>
<gene>
    <name evidence="2" type="ORF">A7J50_4086</name>
</gene>
<dbReference type="KEGG" id="panr:A7J50_4086"/>
<organism evidence="2 3">
    <name type="scientific">Pseudomonas antarctica</name>
    <dbReference type="NCBI Taxonomy" id="219572"/>
    <lineage>
        <taxon>Bacteria</taxon>
        <taxon>Pseudomonadati</taxon>
        <taxon>Pseudomonadota</taxon>
        <taxon>Gammaproteobacteria</taxon>
        <taxon>Pseudomonadales</taxon>
        <taxon>Pseudomonadaceae</taxon>
        <taxon>Pseudomonas</taxon>
    </lineage>
</organism>
<dbReference type="AlphaFoldDB" id="A0A172Z4N3"/>
<feature type="signal peptide" evidence="1">
    <location>
        <begin position="1"/>
        <end position="31"/>
    </location>
</feature>
<keyword evidence="2" id="KW-0449">Lipoprotein</keyword>
<accession>A0A172Z4N3</accession>
<keyword evidence="1" id="KW-0732">Signal</keyword>